<keyword evidence="4" id="KW-0539">Nucleus</keyword>
<dbReference type="Proteomes" id="UP001276659">
    <property type="component" value="Unassembled WGS sequence"/>
</dbReference>
<evidence type="ECO:0000256" key="4">
    <source>
        <dbReference type="ARBA" id="ARBA00023242"/>
    </source>
</evidence>
<evidence type="ECO:0000313" key="7">
    <source>
        <dbReference type="Proteomes" id="UP001276659"/>
    </source>
</evidence>
<feature type="compositionally biased region" description="Basic residues" evidence="5">
    <location>
        <begin position="21"/>
        <end position="37"/>
    </location>
</feature>
<comment type="caution">
    <text evidence="6">The sequence shown here is derived from an EMBL/GenBank/DDBJ whole genome shotgun (WGS) entry which is preliminary data.</text>
</comment>
<feature type="compositionally biased region" description="Polar residues" evidence="5">
    <location>
        <begin position="1"/>
        <end position="19"/>
    </location>
</feature>
<evidence type="ECO:0000256" key="2">
    <source>
        <dbReference type="ARBA" id="ARBA00011022"/>
    </source>
</evidence>
<dbReference type="GO" id="GO:0030688">
    <property type="term" value="C:preribosome, small subunit precursor"/>
    <property type="evidence" value="ECO:0007669"/>
    <property type="project" value="InterPro"/>
</dbReference>
<evidence type="ECO:0000256" key="3">
    <source>
        <dbReference type="ARBA" id="ARBA00021321"/>
    </source>
</evidence>
<reference evidence="6" key="1">
    <citation type="submission" date="2022-11" db="EMBL/GenBank/DDBJ databases">
        <title>Chromosomal genome sequence assembly and mating type (MAT) locus characterization of the leprose asexual lichenized fungus Lepraria neglecta (Nyl.) Erichsen.</title>
        <authorList>
            <person name="Allen J.L."/>
            <person name="Pfeffer B."/>
        </authorList>
    </citation>
    <scope>NUCLEOTIDE SEQUENCE</scope>
    <source>
        <strain evidence="6">Allen 5258</strain>
    </source>
</reference>
<dbReference type="EMBL" id="JASNWA010000004">
    <property type="protein sequence ID" value="KAK3175894.1"/>
    <property type="molecule type" value="Genomic_DNA"/>
</dbReference>
<comment type="subcellular location">
    <subcellularLocation>
        <location evidence="1">Nucleus</location>
        <location evidence="1">Nucleolus</location>
    </subcellularLocation>
</comment>
<evidence type="ECO:0000256" key="5">
    <source>
        <dbReference type="SAM" id="MobiDB-lite"/>
    </source>
</evidence>
<dbReference type="InterPro" id="IPR028160">
    <property type="entry name" value="Slx9-like"/>
</dbReference>
<feature type="region of interest" description="Disordered" evidence="5">
    <location>
        <begin position="1"/>
        <end position="116"/>
    </location>
</feature>
<protein>
    <recommendedName>
        <fullName evidence="3">Ribosome biogenesis protein SLX9</fullName>
    </recommendedName>
</protein>
<feature type="region of interest" description="Disordered" evidence="5">
    <location>
        <begin position="134"/>
        <end position="171"/>
    </location>
</feature>
<proteinExistence type="inferred from homology"/>
<name>A0AAD9ZF28_9LECA</name>
<feature type="compositionally biased region" description="Gly residues" evidence="5">
    <location>
        <begin position="89"/>
        <end position="99"/>
    </location>
</feature>
<keyword evidence="7" id="KW-1185">Reference proteome</keyword>
<dbReference type="AlphaFoldDB" id="A0AAD9ZF28"/>
<dbReference type="GO" id="GO:0000462">
    <property type="term" value="P:maturation of SSU-rRNA from tricistronic rRNA transcript (SSU-rRNA, 5.8S rRNA, LSU-rRNA)"/>
    <property type="evidence" value="ECO:0007669"/>
    <property type="project" value="InterPro"/>
</dbReference>
<organism evidence="6 7">
    <name type="scientific">Lepraria neglecta</name>
    <dbReference type="NCBI Taxonomy" id="209136"/>
    <lineage>
        <taxon>Eukaryota</taxon>
        <taxon>Fungi</taxon>
        <taxon>Dikarya</taxon>
        <taxon>Ascomycota</taxon>
        <taxon>Pezizomycotina</taxon>
        <taxon>Lecanoromycetes</taxon>
        <taxon>OSLEUM clade</taxon>
        <taxon>Lecanoromycetidae</taxon>
        <taxon>Lecanorales</taxon>
        <taxon>Lecanorineae</taxon>
        <taxon>Stereocaulaceae</taxon>
        <taxon>Lepraria</taxon>
    </lineage>
</organism>
<evidence type="ECO:0000256" key="1">
    <source>
        <dbReference type="ARBA" id="ARBA00004604"/>
    </source>
</evidence>
<dbReference type="GO" id="GO:0030686">
    <property type="term" value="C:90S preribosome"/>
    <property type="evidence" value="ECO:0007669"/>
    <property type="project" value="InterPro"/>
</dbReference>
<sequence length="196" mass="20850">MAPRPISQSTRPSSLSNPYKTPHKANKAPTKKLKRADKHATLLSRITKPAQGSKVSKRRRPSKKLVTNLKALADALPESTSTNAREGGGRVTSGEGGGGKIKHKSLRSRPGAGKRKEKLVAMEMERFGKNMALMSAGSTKPEANKENGNAMAGIEGSQSQEESGTKGSSAERWAAIRGFIAQTMEQREDGEAVVGG</sequence>
<accession>A0AAD9ZF28</accession>
<comment type="similarity">
    <text evidence="2">Belongs to the SLX9 family.</text>
</comment>
<dbReference type="GO" id="GO:0005730">
    <property type="term" value="C:nucleolus"/>
    <property type="evidence" value="ECO:0007669"/>
    <property type="project" value="UniProtKB-SubCell"/>
</dbReference>
<feature type="compositionally biased region" description="Basic residues" evidence="5">
    <location>
        <begin position="100"/>
        <end position="116"/>
    </location>
</feature>
<evidence type="ECO:0000313" key="6">
    <source>
        <dbReference type="EMBL" id="KAK3175894.1"/>
    </source>
</evidence>
<gene>
    <name evidence="6" type="ORF">OEA41_007216</name>
</gene>
<feature type="compositionally biased region" description="Polar residues" evidence="5">
    <location>
        <begin position="156"/>
        <end position="168"/>
    </location>
</feature>
<dbReference type="Pfam" id="PF15341">
    <property type="entry name" value="SLX9"/>
    <property type="match status" value="1"/>
</dbReference>